<proteinExistence type="predicted"/>
<dbReference type="EMBL" id="JBFOLJ010000018">
    <property type="protein sequence ID" value="KAL2464528.1"/>
    <property type="molecule type" value="Genomic_DNA"/>
</dbReference>
<dbReference type="Proteomes" id="UP001604277">
    <property type="component" value="Unassembled WGS sequence"/>
</dbReference>
<dbReference type="AlphaFoldDB" id="A0ABD1PME1"/>
<organism evidence="1 2">
    <name type="scientific">Forsythia ovata</name>
    <dbReference type="NCBI Taxonomy" id="205694"/>
    <lineage>
        <taxon>Eukaryota</taxon>
        <taxon>Viridiplantae</taxon>
        <taxon>Streptophyta</taxon>
        <taxon>Embryophyta</taxon>
        <taxon>Tracheophyta</taxon>
        <taxon>Spermatophyta</taxon>
        <taxon>Magnoliopsida</taxon>
        <taxon>eudicotyledons</taxon>
        <taxon>Gunneridae</taxon>
        <taxon>Pentapetalae</taxon>
        <taxon>asterids</taxon>
        <taxon>lamiids</taxon>
        <taxon>Lamiales</taxon>
        <taxon>Oleaceae</taxon>
        <taxon>Forsythieae</taxon>
        <taxon>Forsythia</taxon>
    </lineage>
</organism>
<evidence type="ECO:0000313" key="2">
    <source>
        <dbReference type="Proteomes" id="UP001604277"/>
    </source>
</evidence>
<protein>
    <submittedName>
        <fullName evidence="1">Uncharacterized protein</fullName>
    </submittedName>
</protein>
<evidence type="ECO:0000313" key="1">
    <source>
        <dbReference type="EMBL" id="KAL2464528.1"/>
    </source>
</evidence>
<reference evidence="2" key="1">
    <citation type="submission" date="2024-07" db="EMBL/GenBank/DDBJ databases">
        <title>Two chromosome-level genome assemblies of Korean endemic species Abeliophyllum distichum and Forsythia ovata (Oleaceae).</title>
        <authorList>
            <person name="Jang H."/>
        </authorList>
    </citation>
    <scope>NUCLEOTIDE SEQUENCE [LARGE SCALE GENOMIC DNA]</scope>
</reference>
<accession>A0ABD1PME1</accession>
<sequence length="100" mass="11137">MVLHIDEVYKLDGNQKEQCECHNLSGVGLKSMGNVHPDRCACGVVNSQGAHRWVLVGTVESNSMDVQNRHLTPRCKKIKSNNARHNSLYQPNAAAECHKE</sequence>
<gene>
    <name evidence="1" type="ORF">Fot_52484</name>
</gene>
<comment type="caution">
    <text evidence="1">The sequence shown here is derived from an EMBL/GenBank/DDBJ whole genome shotgun (WGS) entry which is preliminary data.</text>
</comment>
<keyword evidence="2" id="KW-1185">Reference proteome</keyword>
<name>A0ABD1PME1_9LAMI</name>